<comment type="subcellular location">
    <subcellularLocation>
        <location evidence="1">Cell membrane</location>
        <topology evidence="1">Multi-pass membrane protein</topology>
    </subcellularLocation>
</comment>
<dbReference type="InterPro" id="IPR050640">
    <property type="entry name" value="Bact_2-comp_sensor_kinase"/>
</dbReference>
<keyword evidence="4" id="KW-0808">Transferase</keyword>
<dbReference type="InterPro" id="IPR003594">
    <property type="entry name" value="HATPase_dom"/>
</dbReference>
<dbReference type="InterPro" id="IPR003660">
    <property type="entry name" value="HAMP_dom"/>
</dbReference>
<evidence type="ECO:0000256" key="9">
    <source>
        <dbReference type="ARBA" id="ARBA00022989"/>
    </source>
</evidence>
<dbReference type="Pfam" id="PF06580">
    <property type="entry name" value="His_kinase"/>
    <property type="match status" value="1"/>
</dbReference>
<organism evidence="14 15">
    <name type="scientific">Clostridium estertheticum</name>
    <dbReference type="NCBI Taxonomy" id="238834"/>
    <lineage>
        <taxon>Bacteria</taxon>
        <taxon>Bacillati</taxon>
        <taxon>Bacillota</taxon>
        <taxon>Clostridia</taxon>
        <taxon>Eubacteriales</taxon>
        <taxon>Clostridiaceae</taxon>
        <taxon>Clostridium</taxon>
    </lineage>
</organism>
<feature type="transmembrane region" description="Helical" evidence="12">
    <location>
        <begin position="302"/>
        <end position="322"/>
    </location>
</feature>
<dbReference type="GO" id="GO:0005524">
    <property type="term" value="F:ATP binding"/>
    <property type="evidence" value="ECO:0007669"/>
    <property type="project" value="UniProtKB-KW"/>
</dbReference>
<dbReference type="PROSITE" id="PS50885">
    <property type="entry name" value="HAMP"/>
    <property type="match status" value="1"/>
</dbReference>
<dbReference type="RefSeq" id="WP_216127108.1">
    <property type="nucleotide sequence ID" value="NZ_CP086239.1"/>
</dbReference>
<dbReference type="SMART" id="SM00304">
    <property type="entry name" value="HAMP"/>
    <property type="match status" value="1"/>
</dbReference>
<feature type="transmembrane region" description="Helical" evidence="12">
    <location>
        <begin position="271"/>
        <end position="290"/>
    </location>
</feature>
<gene>
    <name evidence="14" type="ORF">LL038_16780</name>
</gene>
<dbReference type="CDD" id="cd06225">
    <property type="entry name" value="HAMP"/>
    <property type="match status" value="1"/>
</dbReference>
<keyword evidence="8" id="KW-0067">ATP-binding</keyword>
<dbReference type="AlphaFoldDB" id="A0AA47EHX4"/>
<evidence type="ECO:0000256" key="1">
    <source>
        <dbReference type="ARBA" id="ARBA00004651"/>
    </source>
</evidence>
<keyword evidence="3" id="KW-0597">Phosphoprotein</keyword>
<dbReference type="CDD" id="cd12912">
    <property type="entry name" value="PDC2_MCP_like"/>
    <property type="match status" value="1"/>
</dbReference>
<dbReference type="Pfam" id="PF00672">
    <property type="entry name" value="HAMP"/>
    <property type="match status" value="1"/>
</dbReference>
<dbReference type="Pfam" id="PF02518">
    <property type="entry name" value="HATPase_c"/>
    <property type="match status" value="1"/>
</dbReference>
<reference evidence="14" key="1">
    <citation type="submission" date="2021-11" db="EMBL/GenBank/DDBJ databases">
        <title>Clostridia strains as spoilage organisms.</title>
        <authorList>
            <person name="Wambui J."/>
            <person name="Stevens M.J.A."/>
            <person name="Stephan R."/>
        </authorList>
    </citation>
    <scope>NUCLEOTIDE SEQUENCE</scope>
    <source>
        <strain evidence="14">CF009</strain>
    </source>
</reference>
<evidence type="ECO:0000313" key="14">
    <source>
        <dbReference type="EMBL" id="WAG59286.1"/>
    </source>
</evidence>
<keyword evidence="5 12" id="KW-0812">Transmembrane</keyword>
<dbReference type="InterPro" id="IPR010559">
    <property type="entry name" value="Sig_transdc_His_kin_internal"/>
</dbReference>
<feature type="transmembrane region" description="Helical" evidence="12">
    <location>
        <begin position="566"/>
        <end position="587"/>
    </location>
</feature>
<evidence type="ECO:0000256" key="11">
    <source>
        <dbReference type="ARBA" id="ARBA00023136"/>
    </source>
</evidence>
<keyword evidence="7 14" id="KW-0418">Kinase</keyword>
<evidence type="ECO:0000256" key="6">
    <source>
        <dbReference type="ARBA" id="ARBA00022741"/>
    </source>
</evidence>
<evidence type="ECO:0000256" key="10">
    <source>
        <dbReference type="ARBA" id="ARBA00023012"/>
    </source>
</evidence>
<feature type="domain" description="HAMP" evidence="13">
    <location>
        <begin position="324"/>
        <end position="376"/>
    </location>
</feature>
<evidence type="ECO:0000256" key="2">
    <source>
        <dbReference type="ARBA" id="ARBA00022475"/>
    </source>
</evidence>
<accession>A0AA47EHX4</accession>
<dbReference type="EMBL" id="CP086239">
    <property type="protein sequence ID" value="WAG59286.1"/>
    <property type="molecule type" value="Genomic_DNA"/>
</dbReference>
<evidence type="ECO:0000256" key="5">
    <source>
        <dbReference type="ARBA" id="ARBA00022692"/>
    </source>
</evidence>
<sequence length="588" mass="67487">MKVNSFKKLFIKIKSLNHKLQYQVLVSFLILIFIPTILVLVIMYNIYFNFISDKTQMYTSQLINQVNITIDSKLMIYNNLTRQIYSNEAIIESMKKPYKDSYEKYEIQKSVADVMLSLINVDKYVLSSYIMTNDGRVYYNGYGTPYNDGGYEKIRKKAFEADGRVVWIPTEKLQSILNDMGFSAVREIKSQDGTKVGTLVLIISDSFFNDIYKNINLSKTSTNIVVSQDLTVVSSMDKNLIGKHLENDYLKKAVKLKNGSFVEKIGNKKTLIVFSTSNVTGWTFVSYIPLHELLKEVYSIKNIILTIIVIFIIFLSFLIYIFPKKITKPIKNLSEKIKMVQEGCFTITVDDTSKDEIGALSRTFNVMVKKINELVTEVKEKEKEKGKAELLALQSQINPHFMYNTLNSIKFIAILNKQDAIKKMLSAFIKLLRNVAKNGDELITITEEIELLDNYVYIQNVRFGNFNINYEVPEDIKNNKIMKFTIQPVIENCILHGFSEKGMFGEINIKIFIKEEKLYIQIEDNGIGMSQEDLSKLYLGKSDNAYNKMGIKNINDRIVLNYSNKYGISIKSTFGVGTIVTIVLPLIL</sequence>
<evidence type="ECO:0000256" key="12">
    <source>
        <dbReference type="SAM" id="Phobius"/>
    </source>
</evidence>
<evidence type="ECO:0000256" key="8">
    <source>
        <dbReference type="ARBA" id="ARBA00022840"/>
    </source>
</evidence>
<evidence type="ECO:0000313" key="15">
    <source>
        <dbReference type="Proteomes" id="UP001164733"/>
    </source>
</evidence>
<feature type="transmembrane region" description="Helical" evidence="12">
    <location>
        <begin position="20"/>
        <end position="47"/>
    </location>
</feature>
<keyword evidence="9 12" id="KW-1133">Transmembrane helix</keyword>
<evidence type="ECO:0000256" key="3">
    <source>
        <dbReference type="ARBA" id="ARBA00022553"/>
    </source>
</evidence>
<dbReference type="GO" id="GO:0005886">
    <property type="term" value="C:plasma membrane"/>
    <property type="evidence" value="ECO:0007669"/>
    <property type="project" value="UniProtKB-SubCell"/>
</dbReference>
<keyword evidence="11 12" id="KW-0472">Membrane</keyword>
<keyword evidence="6" id="KW-0547">Nucleotide-binding</keyword>
<evidence type="ECO:0000259" key="13">
    <source>
        <dbReference type="PROSITE" id="PS50885"/>
    </source>
</evidence>
<dbReference type="PANTHER" id="PTHR34220:SF11">
    <property type="entry name" value="SENSOR PROTEIN KINASE HPTS"/>
    <property type="match status" value="1"/>
</dbReference>
<protein>
    <submittedName>
        <fullName evidence="14">Histidine kinase</fullName>
    </submittedName>
</protein>
<dbReference type="PANTHER" id="PTHR34220">
    <property type="entry name" value="SENSOR HISTIDINE KINASE YPDA"/>
    <property type="match status" value="1"/>
</dbReference>
<evidence type="ECO:0000256" key="7">
    <source>
        <dbReference type="ARBA" id="ARBA00022777"/>
    </source>
</evidence>
<evidence type="ECO:0000256" key="4">
    <source>
        <dbReference type="ARBA" id="ARBA00022679"/>
    </source>
</evidence>
<dbReference type="Proteomes" id="UP001164733">
    <property type="component" value="Chromosome"/>
</dbReference>
<keyword evidence="10" id="KW-0902">Two-component regulatory system</keyword>
<name>A0AA47EHX4_9CLOT</name>
<dbReference type="GO" id="GO:0000155">
    <property type="term" value="F:phosphorelay sensor kinase activity"/>
    <property type="evidence" value="ECO:0007669"/>
    <property type="project" value="InterPro"/>
</dbReference>
<proteinExistence type="predicted"/>
<keyword evidence="2" id="KW-1003">Cell membrane</keyword>